<dbReference type="AlphaFoldDB" id="A0A4R9LLU7"/>
<feature type="domain" description="NfeD-like C-terminal" evidence="6">
    <location>
        <begin position="106"/>
        <end position="148"/>
    </location>
</feature>
<dbReference type="Gene3D" id="2.40.50.140">
    <property type="entry name" value="Nucleic acid-binding proteins"/>
    <property type="match status" value="1"/>
</dbReference>
<feature type="transmembrane region" description="Helical" evidence="5">
    <location>
        <begin position="12"/>
        <end position="40"/>
    </location>
</feature>
<dbReference type="InterPro" id="IPR052165">
    <property type="entry name" value="Membrane_assoc_protease"/>
</dbReference>
<proteinExistence type="predicted"/>
<dbReference type="OrthoDB" id="338089at2"/>
<evidence type="ECO:0000256" key="3">
    <source>
        <dbReference type="ARBA" id="ARBA00022989"/>
    </source>
</evidence>
<evidence type="ECO:0000256" key="4">
    <source>
        <dbReference type="ARBA" id="ARBA00023136"/>
    </source>
</evidence>
<evidence type="ECO:0000313" key="7">
    <source>
        <dbReference type="EMBL" id="TGN08542.1"/>
    </source>
</evidence>
<evidence type="ECO:0000256" key="2">
    <source>
        <dbReference type="ARBA" id="ARBA00022692"/>
    </source>
</evidence>
<sequence length="153" mass="16783">MEILFEQSPYLWIIGGILFLALEFVFPGTFIMFLGIGGIITGIAARLIPMSFTAQVVVWMISTLASLILGGSAVKKLFKSESTVDPFIKDDYLQQIVPVETDVLVGQLGGKVLFQGTVWDAISQKEKIPKGSQVRILSRDNLTFTVEKISLGD</sequence>
<keyword evidence="2 5" id="KW-0812">Transmembrane</keyword>
<dbReference type="GO" id="GO:0005886">
    <property type="term" value="C:plasma membrane"/>
    <property type="evidence" value="ECO:0007669"/>
    <property type="project" value="TreeGrafter"/>
</dbReference>
<dbReference type="RefSeq" id="WP_135765494.1">
    <property type="nucleotide sequence ID" value="NZ_RQHV01000061.1"/>
</dbReference>
<gene>
    <name evidence="7" type="ORF">EHS11_14880</name>
</gene>
<organism evidence="7 8">
    <name type="scientific">Leptospira ilyithenensis</name>
    <dbReference type="NCBI Taxonomy" id="2484901"/>
    <lineage>
        <taxon>Bacteria</taxon>
        <taxon>Pseudomonadati</taxon>
        <taxon>Spirochaetota</taxon>
        <taxon>Spirochaetia</taxon>
        <taxon>Leptospirales</taxon>
        <taxon>Leptospiraceae</taxon>
        <taxon>Leptospira</taxon>
    </lineage>
</organism>
<accession>A0A4R9LLU7</accession>
<dbReference type="PANTHER" id="PTHR33507:SF3">
    <property type="entry name" value="INNER MEMBRANE PROTEIN YBBJ"/>
    <property type="match status" value="1"/>
</dbReference>
<keyword evidence="4 5" id="KW-0472">Membrane</keyword>
<comment type="caution">
    <text evidence="7">The sequence shown here is derived from an EMBL/GenBank/DDBJ whole genome shotgun (WGS) entry which is preliminary data.</text>
</comment>
<dbReference type="Pfam" id="PF01957">
    <property type="entry name" value="NfeD"/>
    <property type="match status" value="1"/>
</dbReference>
<dbReference type="Proteomes" id="UP000298264">
    <property type="component" value="Unassembled WGS sequence"/>
</dbReference>
<protein>
    <submittedName>
        <fullName evidence="7">NfeD family protein</fullName>
    </submittedName>
</protein>
<feature type="transmembrane region" description="Helical" evidence="5">
    <location>
        <begin position="52"/>
        <end position="74"/>
    </location>
</feature>
<evidence type="ECO:0000256" key="5">
    <source>
        <dbReference type="SAM" id="Phobius"/>
    </source>
</evidence>
<reference evidence="7" key="1">
    <citation type="journal article" date="2019" name="PLoS Negl. Trop. Dis.">
        <title>Revisiting the worldwide diversity of Leptospira species in the environment.</title>
        <authorList>
            <person name="Vincent A.T."/>
            <person name="Schiettekatte O."/>
            <person name="Bourhy P."/>
            <person name="Veyrier F.J."/>
            <person name="Picardeau M."/>
        </authorList>
    </citation>
    <scope>NUCLEOTIDE SEQUENCE [LARGE SCALE GENOMIC DNA]</scope>
    <source>
        <strain evidence="7">201400974</strain>
    </source>
</reference>
<keyword evidence="3 5" id="KW-1133">Transmembrane helix</keyword>
<evidence type="ECO:0000259" key="6">
    <source>
        <dbReference type="Pfam" id="PF01957"/>
    </source>
</evidence>
<dbReference type="InterPro" id="IPR012340">
    <property type="entry name" value="NA-bd_OB-fold"/>
</dbReference>
<comment type="subcellular location">
    <subcellularLocation>
        <location evidence="1">Membrane</location>
        <topology evidence="1">Multi-pass membrane protein</topology>
    </subcellularLocation>
</comment>
<dbReference type="PANTHER" id="PTHR33507">
    <property type="entry name" value="INNER MEMBRANE PROTEIN YBBJ"/>
    <property type="match status" value="1"/>
</dbReference>
<name>A0A4R9LLU7_9LEPT</name>
<dbReference type="EMBL" id="RQHV01000061">
    <property type="protein sequence ID" value="TGN08542.1"/>
    <property type="molecule type" value="Genomic_DNA"/>
</dbReference>
<evidence type="ECO:0000313" key="8">
    <source>
        <dbReference type="Proteomes" id="UP000298264"/>
    </source>
</evidence>
<evidence type="ECO:0000256" key="1">
    <source>
        <dbReference type="ARBA" id="ARBA00004141"/>
    </source>
</evidence>
<keyword evidence="8" id="KW-1185">Reference proteome</keyword>
<dbReference type="SUPFAM" id="SSF141322">
    <property type="entry name" value="NfeD domain-like"/>
    <property type="match status" value="1"/>
</dbReference>
<dbReference type="InterPro" id="IPR002810">
    <property type="entry name" value="NfeD-like_C"/>
</dbReference>